<evidence type="ECO:0000313" key="2">
    <source>
        <dbReference type="EMBL" id="KZS89585.1"/>
    </source>
</evidence>
<reference evidence="2 3" key="1">
    <citation type="journal article" date="2016" name="Mol. Biol. Evol.">
        <title>Comparative Genomics of Early-Diverging Mushroom-Forming Fungi Provides Insights into the Origins of Lignocellulose Decay Capabilities.</title>
        <authorList>
            <person name="Nagy L.G."/>
            <person name="Riley R."/>
            <person name="Tritt A."/>
            <person name="Adam C."/>
            <person name="Daum C."/>
            <person name="Floudas D."/>
            <person name="Sun H."/>
            <person name="Yadav J.S."/>
            <person name="Pangilinan J."/>
            <person name="Larsson K.H."/>
            <person name="Matsuura K."/>
            <person name="Barry K."/>
            <person name="Labutti K."/>
            <person name="Kuo R."/>
            <person name="Ohm R.A."/>
            <person name="Bhattacharya S.S."/>
            <person name="Shirouzu T."/>
            <person name="Yoshinaga Y."/>
            <person name="Martin F.M."/>
            <person name="Grigoriev I.V."/>
            <person name="Hibbett D.S."/>
        </authorList>
    </citation>
    <scope>NUCLEOTIDE SEQUENCE [LARGE SCALE GENOMIC DNA]</scope>
    <source>
        <strain evidence="2 3">HHB9708</strain>
    </source>
</reference>
<evidence type="ECO:0000313" key="3">
    <source>
        <dbReference type="Proteomes" id="UP000076722"/>
    </source>
</evidence>
<accession>A0A164QEG3</accession>
<dbReference type="EMBL" id="KV419426">
    <property type="protein sequence ID" value="KZS89585.1"/>
    <property type="molecule type" value="Genomic_DNA"/>
</dbReference>
<dbReference type="OrthoDB" id="2658103at2759"/>
<dbReference type="AlphaFoldDB" id="A0A164QEG3"/>
<keyword evidence="3" id="KW-1185">Reference proteome</keyword>
<protein>
    <submittedName>
        <fullName evidence="2">Uncharacterized protein</fullName>
    </submittedName>
</protein>
<dbReference type="Proteomes" id="UP000076722">
    <property type="component" value="Unassembled WGS sequence"/>
</dbReference>
<feature type="region of interest" description="Disordered" evidence="1">
    <location>
        <begin position="296"/>
        <end position="320"/>
    </location>
</feature>
<feature type="region of interest" description="Disordered" evidence="1">
    <location>
        <begin position="241"/>
        <end position="270"/>
    </location>
</feature>
<feature type="compositionally biased region" description="Acidic residues" evidence="1">
    <location>
        <begin position="297"/>
        <end position="306"/>
    </location>
</feature>
<name>A0A164QEG3_9AGAM</name>
<evidence type="ECO:0000256" key="1">
    <source>
        <dbReference type="SAM" id="MobiDB-lite"/>
    </source>
</evidence>
<proteinExistence type="predicted"/>
<gene>
    <name evidence="2" type="ORF">SISNIDRAFT_223042</name>
</gene>
<dbReference type="Gene3D" id="3.60.130.30">
    <property type="match status" value="1"/>
</dbReference>
<sequence length="542" mass="60416">MTISASKGAKKRTSSSDSKSLPTSRKRKRTTPISAKEKAKQIAASFPIPSPGFTSQVVTAIPKDRRTFLRKALSLRLDSWKQNVKRKNHNRGILPVNLDELAARPMRSAQAQEQASCAARQFLASDPPLTTYSGYWQDINGKGLAAYFAWRYIAKPGKNNKRIWDGIPAQVMRHAHWATQRFAAQKLLHVITRNSRHIRDGKIDAQPCMIAPRSTDAADSNAVRDMQMAEDKDTCYFDAQETSTSNKSHGHSEGRVEGIRSGPETPPSLSFAQQLNEDRAYRAYVEDDDWDKNSELSLEEDTEEGASNESAADEAPKLPNSTYAEMRGVTYLVQSWHETGHNHDPQSMMKSSSDLTGGPVRVANGKWLLLQLSLLHEIISMMFKAAFPNEWKVYNAAYKAGITWMEDVQDQGAFLGRGIVWKLPLLTHRDGSDGKGALCAIVNWGYYRAGDEKLLRKMGLVLHDLKLLFEYPPGSVIIFRSSDLWHSFEGGEPSPYFEGDELTPGRFGFVFFMPSGALNTLKGKPPGWARETAAGRHAPTNV</sequence>
<feature type="region of interest" description="Disordered" evidence="1">
    <location>
        <begin position="1"/>
        <end position="47"/>
    </location>
</feature>
<organism evidence="2 3">
    <name type="scientific">Sistotremastrum niveocremeum HHB9708</name>
    <dbReference type="NCBI Taxonomy" id="1314777"/>
    <lineage>
        <taxon>Eukaryota</taxon>
        <taxon>Fungi</taxon>
        <taxon>Dikarya</taxon>
        <taxon>Basidiomycota</taxon>
        <taxon>Agaricomycotina</taxon>
        <taxon>Agaricomycetes</taxon>
        <taxon>Sistotremastrales</taxon>
        <taxon>Sistotremastraceae</taxon>
        <taxon>Sertulicium</taxon>
        <taxon>Sertulicium niveocremeum</taxon>
    </lineage>
</organism>